<keyword evidence="2" id="KW-1133">Transmembrane helix</keyword>
<evidence type="ECO:0008006" key="5">
    <source>
        <dbReference type="Google" id="ProtNLM"/>
    </source>
</evidence>
<dbReference type="EMBL" id="JBAHYK010000851">
    <property type="protein sequence ID" value="KAL0570935.1"/>
    <property type="molecule type" value="Genomic_DNA"/>
</dbReference>
<protein>
    <recommendedName>
        <fullName evidence="5">Transmembrane protein</fullName>
    </recommendedName>
</protein>
<evidence type="ECO:0000313" key="4">
    <source>
        <dbReference type="Proteomes" id="UP001465976"/>
    </source>
</evidence>
<gene>
    <name evidence="3" type="ORF">V5O48_011019</name>
</gene>
<sequence length="158" mass="17868">MFSRILGKDQDKEIPAPAPAHLRRWDSTSTTASCTMSTDLKSTSSESHTTSEEYATELPKEIEPWAALLFKYGFFFPLFWVFGALILRSPVELGQPEIDLETGKPKQWTKAQVELFQRTKECERKWARRCLWALITFGVVCLLGLVIGLSVGLTVGRK</sequence>
<reference evidence="3 4" key="1">
    <citation type="submission" date="2024-02" db="EMBL/GenBank/DDBJ databases">
        <title>A draft genome for the cacao thread blight pathogen Marasmius crinis-equi.</title>
        <authorList>
            <person name="Cohen S.P."/>
            <person name="Baruah I.K."/>
            <person name="Amoako-Attah I."/>
            <person name="Bukari Y."/>
            <person name="Meinhardt L.W."/>
            <person name="Bailey B.A."/>
        </authorList>
    </citation>
    <scope>NUCLEOTIDE SEQUENCE [LARGE SCALE GENOMIC DNA]</scope>
    <source>
        <strain evidence="3 4">GH-76</strain>
    </source>
</reference>
<feature type="transmembrane region" description="Helical" evidence="2">
    <location>
        <begin position="130"/>
        <end position="155"/>
    </location>
</feature>
<organism evidence="3 4">
    <name type="scientific">Marasmius crinis-equi</name>
    <dbReference type="NCBI Taxonomy" id="585013"/>
    <lineage>
        <taxon>Eukaryota</taxon>
        <taxon>Fungi</taxon>
        <taxon>Dikarya</taxon>
        <taxon>Basidiomycota</taxon>
        <taxon>Agaricomycotina</taxon>
        <taxon>Agaricomycetes</taxon>
        <taxon>Agaricomycetidae</taxon>
        <taxon>Agaricales</taxon>
        <taxon>Marasmiineae</taxon>
        <taxon>Marasmiaceae</taxon>
        <taxon>Marasmius</taxon>
    </lineage>
</organism>
<feature type="compositionally biased region" description="Basic and acidic residues" evidence="1">
    <location>
        <begin position="1"/>
        <end position="14"/>
    </location>
</feature>
<name>A0ABR3F6R2_9AGAR</name>
<proteinExistence type="predicted"/>
<accession>A0ABR3F6R2</accession>
<comment type="caution">
    <text evidence="3">The sequence shown here is derived from an EMBL/GenBank/DDBJ whole genome shotgun (WGS) entry which is preliminary data.</text>
</comment>
<keyword evidence="2" id="KW-0472">Membrane</keyword>
<evidence type="ECO:0000313" key="3">
    <source>
        <dbReference type="EMBL" id="KAL0570935.1"/>
    </source>
</evidence>
<dbReference type="Proteomes" id="UP001465976">
    <property type="component" value="Unassembled WGS sequence"/>
</dbReference>
<feature type="transmembrane region" description="Helical" evidence="2">
    <location>
        <begin position="65"/>
        <end position="87"/>
    </location>
</feature>
<evidence type="ECO:0000256" key="1">
    <source>
        <dbReference type="SAM" id="MobiDB-lite"/>
    </source>
</evidence>
<feature type="region of interest" description="Disordered" evidence="1">
    <location>
        <begin position="1"/>
        <end position="29"/>
    </location>
</feature>
<keyword evidence="2" id="KW-0812">Transmembrane</keyword>
<evidence type="ECO:0000256" key="2">
    <source>
        <dbReference type="SAM" id="Phobius"/>
    </source>
</evidence>
<keyword evidence="4" id="KW-1185">Reference proteome</keyword>